<dbReference type="EMBL" id="WERX01000017">
    <property type="protein sequence ID" value="MDV7694452.1"/>
    <property type="molecule type" value="Genomic_DNA"/>
</dbReference>
<dbReference type="Proteomes" id="UP001275867">
    <property type="component" value="Unassembled WGS sequence"/>
</dbReference>
<name>A0AAP5TEW4_9LACO</name>
<gene>
    <name evidence="2" type="ORF">GA842_06105</name>
</gene>
<feature type="signal peptide" evidence="1">
    <location>
        <begin position="1"/>
        <end position="28"/>
    </location>
</feature>
<accession>A0AAP5TEW4</accession>
<protein>
    <recommendedName>
        <fullName evidence="4">DUF3324 domain-containing protein</fullName>
    </recommendedName>
</protein>
<feature type="chain" id="PRO_5042839793" description="DUF3324 domain-containing protein" evidence="1">
    <location>
        <begin position="29"/>
        <end position="77"/>
    </location>
</feature>
<comment type="caution">
    <text evidence="2">The sequence shown here is derived from an EMBL/GenBank/DDBJ whole genome shotgun (WGS) entry which is preliminary data.</text>
</comment>
<evidence type="ECO:0000256" key="1">
    <source>
        <dbReference type="SAM" id="SignalP"/>
    </source>
</evidence>
<proteinExistence type="predicted"/>
<dbReference type="AlphaFoldDB" id="A0AAP5TEW4"/>
<evidence type="ECO:0000313" key="2">
    <source>
        <dbReference type="EMBL" id="MDV7694452.1"/>
    </source>
</evidence>
<evidence type="ECO:0000313" key="3">
    <source>
        <dbReference type="Proteomes" id="UP001275867"/>
    </source>
</evidence>
<reference evidence="2" key="1">
    <citation type="submission" date="2019-10" db="EMBL/GenBank/DDBJ databases">
        <title>Malate fermentation in French cider.</title>
        <authorList>
            <person name="Cousin F.J."/>
            <person name="Medina Fernandez S."/>
            <person name="Misery B."/>
            <person name="Laplace J.-M."/>
            <person name="Cretenet M."/>
        </authorList>
    </citation>
    <scope>NUCLEOTIDE SEQUENCE</scope>
    <source>
        <strain evidence="2">UCMA15901</strain>
    </source>
</reference>
<evidence type="ECO:0008006" key="4">
    <source>
        <dbReference type="Google" id="ProtNLM"/>
    </source>
</evidence>
<keyword evidence="1" id="KW-0732">Signal</keyword>
<sequence>MKRFLKSLLVFVTLASIFGLYSHQQTYADDAEPNFNLVISQNSVHVGDAVEIKVNQLKTVEESSIDFSMIIPTGGDN</sequence>
<dbReference type="RefSeq" id="WP_317763116.1">
    <property type="nucleotide sequence ID" value="NZ_WERX01000017.1"/>
</dbReference>
<organism evidence="2 3">
    <name type="scientific">Pediococcus parvulus</name>
    <dbReference type="NCBI Taxonomy" id="54062"/>
    <lineage>
        <taxon>Bacteria</taxon>
        <taxon>Bacillati</taxon>
        <taxon>Bacillota</taxon>
        <taxon>Bacilli</taxon>
        <taxon>Lactobacillales</taxon>
        <taxon>Lactobacillaceae</taxon>
        <taxon>Pediococcus</taxon>
    </lineage>
</organism>